<accession>A0ABU2GER8</accession>
<comment type="caution">
    <text evidence="2">The sequence shown here is derived from an EMBL/GenBank/DDBJ whole genome shotgun (WGS) entry which is preliminary data.</text>
</comment>
<sequence>MQFTTSGAVAPTTAGDLARRTAFGVLTAVVLVFAARLAVELLGVDVGAGGAMDPFAAGPLLGSAVVAGVFAAVAYAALDRFTARPTRNFVALAAAVFAVMLVPVLTVAPSMGVTAAGQVVLAAFHILVAVPVVAFVVGTVRL</sequence>
<dbReference type="EMBL" id="JAMQOP010000002">
    <property type="protein sequence ID" value="MDS0299305.1"/>
    <property type="molecule type" value="Genomic_DNA"/>
</dbReference>
<gene>
    <name evidence="2" type="ORF">NDI76_11190</name>
</gene>
<dbReference type="RefSeq" id="WP_310924165.1">
    <property type="nucleotide sequence ID" value="NZ_JAMQOP010000002.1"/>
</dbReference>
<dbReference type="Proteomes" id="UP001257060">
    <property type="component" value="Unassembled WGS sequence"/>
</dbReference>
<evidence type="ECO:0000313" key="2">
    <source>
        <dbReference type="EMBL" id="MDS0299305.1"/>
    </source>
</evidence>
<feature type="transmembrane region" description="Helical" evidence="1">
    <location>
        <begin position="90"/>
        <end position="113"/>
    </location>
</feature>
<dbReference type="InterPro" id="IPR045713">
    <property type="entry name" value="DUF6069"/>
</dbReference>
<dbReference type="Pfam" id="PF19545">
    <property type="entry name" value="DUF6069"/>
    <property type="match status" value="1"/>
</dbReference>
<reference evidence="2 3" key="1">
    <citation type="submission" date="2022-06" db="EMBL/GenBank/DDBJ databases">
        <title>Halogeometricum sp. a new haloarchaeum isolate from saline soil.</title>
        <authorList>
            <person name="Strakova D."/>
            <person name="Galisteo C."/>
            <person name="Sanchez-Porro C."/>
            <person name="Ventosa A."/>
        </authorList>
    </citation>
    <scope>NUCLEOTIDE SEQUENCE [LARGE SCALE GENOMIC DNA]</scope>
    <source>
        <strain evidence="2 3">S1BR25-6</strain>
    </source>
</reference>
<keyword evidence="1" id="KW-0812">Transmembrane</keyword>
<keyword evidence="1" id="KW-1133">Transmembrane helix</keyword>
<evidence type="ECO:0000313" key="3">
    <source>
        <dbReference type="Proteomes" id="UP001257060"/>
    </source>
</evidence>
<keyword evidence="1" id="KW-0472">Membrane</keyword>
<feature type="transmembrane region" description="Helical" evidence="1">
    <location>
        <begin position="21"/>
        <end position="39"/>
    </location>
</feature>
<keyword evidence="3" id="KW-1185">Reference proteome</keyword>
<protein>
    <submittedName>
        <fullName evidence="2">DUF6069 family protein</fullName>
    </submittedName>
</protein>
<name>A0ABU2GER8_9EURY</name>
<proteinExistence type="predicted"/>
<evidence type="ECO:0000256" key="1">
    <source>
        <dbReference type="SAM" id="Phobius"/>
    </source>
</evidence>
<feature type="transmembrane region" description="Helical" evidence="1">
    <location>
        <begin position="59"/>
        <end position="78"/>
    </location>
</feature>
<feature type="transmembrane region" description="Helical" evidence="1">
    <location>
        <begin position="119"/>
        <end position="140"/>
    </location>
</feature>
<organism evidence="2 3">
    <name type="scientific">Halogeometricum salsisoli</name>
    <dbReference type="NCBI Taxonomy" id="2950536"/>
    <lineage>
        <taxon>Archaea</taxon>
        <taxon>Methanobacteriati</taxon>
        <taxon>Methanobacteriota</taxon>
        <taxon>Stenosarchaea group</taxon>
        <taxon>Halobacteria</taxon>
        <taxon>Halobacteriales</taxon>
        <taxon>Haloferacaceae</taxon>
        <taxon>Halogeometricum</taxon>
    </lineage>
</organism>